<evidence type="ECO:0000313" key="2">
    <source>
        <dbReference type="EMBL" id="KOF02293.1"/>
    </source>
</evidence>
<dbReference type="EMBL" id="JSVA01000014">
    <property type="protein sequence ID" value="KOF02293.1"/>
    <property type="molecule type" value="Genomic_DNA"/>
</dbReference>
<name>A0A0L8AIN2_9BACT</name>
<evidence type="ECO:0008006" key="4">
    <source>
        <dbReference type="Google" id="ProtNLM"/>
    </source>
</evidence>
<proteinExistence type="predicted"/>
<dbReference type="Proteomes" id="UP000036908">
    <property type="component" value="Unassembled WGS sequence"/>
</dbReference>
<feature type="signal peptide" evidence="1">
    <location>
        <begin position="1"/>
        <end position="22"/>
    </location>
</feature>
<protein>
    <recommendedName>
        <fullName evidence="4">Membrane or secreted protein</fullName>
    </recommendedName>
</protein>
<dbReference type="OrthoDB" id="706756at2"/>
<comment type="caution">
    <text evidence="2">The sequence shown here is derived from an EMBL/GenBank/DDBJ whole genome shotgun (WGS) entry which is preliminary data.</text>
</comment>
<reference evidence="3" key="1">
    <citation type="submission" date="2014-11" db="EMBL/GenBank/DDBJ databases">
        <title>Genome sequencing of Roseivirga sp. D-25.</title>
        <authorList>
            <person name="Selvaratnam C."/>
            <person name="Thevarajoo S."/>
            <person name="Goh K.M."/>
            <person name="Eee R."/>
            <person name="Chan K.-G."/>
            <person name="Chong C.S."/>
        </authorList>
    </citation>
    <scope>NUCLEOTIDE SEQUENCE [LARGE SCALE GENOMIC DNA]</scope>
    <source>
        <strain evidence="3">D-25</strain>
    </source>
</reference>
<accession>A0A0L8AIN2</accession>
<evidence type="ECO:0000313" key="3">
    <source>
        <dbReference type="Proteomes" id="UP000036908"/>
    </source>
</evidence>
<evidence type="ECO:0000256" key="1">
    <source>
        <dbReference type="SAM" id="SignalP"/>
    </source>
</evidence>
<dbReference type="RefSeq" id="WP_053224125.1">
    <property type="nucleotide sequence ID" value="NZ_JSVA01000014.1"/>
</dbReference>
<dbReference type="Gene3D" id="2.40.128.490">
    <property type="entry name" value="Uncharacterised protein PF14869, DUF4488"/>
    <property type="match status" value="1"/>
</dbReference>
<keyword evidence="3" id="KW-1185">Reference proteome</keyword>
<keyword evidence="1" id="KW-0732">Signal</keyword>
<gene>
    <name evidence="2" type="ORF">OB69_12760</name>
</gene>
<organism evidence="2 3">
    <name type="scientific">Roseivirga seohaensis subsp. aquiponti</name>
    <dbReference type="NCBI Taxonomy" id="1566026"/>
    <lineage>
        <taxon>Bacteria</taxon>
        <taxon>Pseudomonadati</taxon>
        <taxon>Bacteroidota</taxon>
        <taxon>Cytophagia</taxon>
        <taxon>Cytophagales</taxon>
        <taxon>Roseivirgaceae</taxon>
        <taxon>Roseivirga</taxon>
    </lineage>
</organism>
<dbReference type="AlphaFoldDB" id="A0A0L8AIN2"/>
<sequence>MKTLFLSIAAVLFSLFPSTGNSISPEALTGAWETTFKNDDGREVHAVAIMSGGYVSSAAYYTDDNSFLYTMGGSWKVEGNKIIQTYEFNTQDSEMVGKSESNEYKIEGNKLTFKGDSRVWTRIDNGTGGDLANAFLITGRQQNGEIVERPIRARKTMKILSGTRFQWIAYNVDTGEFSGTGGGTYTTINGKYTENIEFFSRDVNRVGASLEFDYKVVDKAWHHSGLSSTGSPIYEVWTPREIIEKN</sequence>
<feature type="chain" id="PRO_5005580070" description="Membrane or secreted protein" evidence="1">
    <location>
        <begin position="23"/>
        <end position="246"/>
    </location>
</feature>
<dbReference type="PATRIC" id="fig|1566026.4.peg.849"/>